<keyword evidence="7" id="KW-0346">Stress response</keyword>
<gene>
    <name evidence="8" type="ORF">LC586_14335</name>
</gene>
<proteinExistence type="inferred from homology"/>
<dbReference type="Proteomes" id="UP001199525">
    <property type="component" value="Unassembled WGS sequence"/>
</dbReference>
<evidence type="ECO:0000256" key="7">
    <source>
        <dbReference type="ARBA" id="ARBA00023016"/>
    </source>
</evidence>
<keyword evidence="6" id="KW-0694">RNA-binding</keyword>
<comment type="caution">
    <text evidence="8">The sequence shown here is derived from an EMBL/GenBank/DDBJ whole genome shotgun (WGS) entry which is preliminary data.</text>
</comment>
<dbReference type="Gene3D" id="3.30.920.30">
    <property type="entry name" value="Hypothetical protein"/>
    <property type="match status" value="1"/>
</dbReference>
<organism evidence="8 9">
    <name type="scientific">Nostoc favosum CHAB5714</name>
    <dbReference type="NCBI Taxonomy" id="2780399"/>
    <lineage>
        <taxon>Bacteria</taxon>
        <taxon>Bacillati</taxon>
        <taxon>Cyanobacteriota</taxon>
        <taxon>Cyanophyceae</taxon>
        <taxon>Nostocales</taxon>
        <taxon>Nostocaceae</taxon>
        <taxon>Nostoc</taxon>
        <taxon>Nostoc favosum</taxon>
    </lineage>
</organism>
<dbReference type="EMBL" id="JAIVFQ010000017">
    <property type="protein sequence ID" value="MCC5600368.1"/>
    <property type="molecule type" value="Genomic_DNA"/>
</dbReference>
<keyword evidence="3" id="KW-0540">Nuclease</keyword>
<evidence type="ECO:0000256" key="2">
    <source>
        <dbReference type="ARBA" id="ARBA00022649"/>
    </source>
</evidence>
<dbReference type="SUPFAM" id="SSF54786">
    <property type="entry name" value="YcfA/nrd intein domain"/>
    <property type="match status" value="1"/>
</dbReference>
<keyword evidence="2" id="KW-1277">Toxin-antitoxin system</keyword>
<evidence type="ECO:0000256" key="5">
    <source>
        <dbReference type="ARBA" id="ARBA00022801"/>
    </source>
</evidence>
<sequence>MSQFPSFTGREVIAALSKVGFEVARIRGSHHIMIHT</sequence>
<dbReference type="RefSeq" id="WP_229485446.1">
    <property type="nucleotide sequence ID" value="NZ_JAIVFQ010000017.1"/>
</dbReference>
<evidence type="ECO:0000256" key="4">
    <source>
        <dbReference type="ARBA" id="ARBA00022759"/>
    </source>
</evidence>
<protein>
    <submittedName>
        <fullName evidence="8">Type II toxin-antitoxin system HicA family toxin</fullName>
    </submittedName>
</protein>
<reference evidence="8 9" key="1">
    <citation type="journal article" date="2021" name="Microorganisms">
        <title>Genome Evolution of Filamentous Cyanobacterium Nostoc Species: From Facultative Symbiosis to Free Living.</title>
        <authorList>
            <person name="Huo D."/>
            <person name="Li H."/>
            <person name="Cai F."/>
            <person name="Guo X."/>
            <person name="Qiao Z."/>
            <person name="Wang W."/>
            <person name="Yu G."/>
            <person name="Li R."/>
        </authorList>
    </citation>
    <scope>NUCLEOTIDE SEQUENCE [LARGE SCALE GENOMIC DNA]</scope>
    <source>
        <strain evidence="8 9">CHAB 5714</strain>
    </source>
</reference>
<evidence type="ECO:0000256" key="6">
    <source>
        <dbReference type="ARBA" id="ARBA00022884"/>
    </source>
</evidence>
<evidence type="ECO:0000256" key="3">
    <source>
        <dbReference type="ARBA" id="ARBA00022722"/>
    </source>
</evidence>
<evidence type="ECO:0000313" key="8">
    <source>
        <dbReference type="EMBL" id="MCC5600368.1"/>
    </source>
</evidence>
<comment type="similarity">
    <text evidence="1">Belongs to the HicA mRNA interferase family.</text>
</comment>
<keyword evidence="9" id="KW-1185">Reference proteome</keyword>
<name>A0ABS8I868_9NOSO</name>
<accession>A0ABS8I868</accession>
<dbReference type="InterPro" id="IPR038570">
    <property type="entry name" value="HicA_sf"/>
</dbReference>
<dbReference type="InterPro" id="IPR012933">
    <property type="entry name" value="HicA_mRNA_interferase"/>
</dbReference>
<dbReference type="Pfam" id="PF07927">
    <property type="entry name" value="HicA_toxin"/>
    <property type="match status" value="1"/>
</dbReference>
<evidence type="ECO:0000313" key="9">
    <source>
        <dbReference type="Proteomes" id="UP001199525"/>
    </source>
</evidence>
<keyword evidence="4" id="KW-0255">Endonuclease</keyword>
<keyword evidence="5" id="KW-0378">Hydrolase</keyword>
<evidence type="ECO:0000256" key="1">
    <source>
        <dbReference type="ARBA" id="ARBA00006620"/>
    </source>
</evidence>